<evidence type="ECO:0000313" key="2">
    <source>
        <dbReference type="EMBL" id="KCZ55093.1"/>
    </source>
</evidence>
<proteinExistence type="predicted"/>
<keyword evidence="3" id="KW-1185">Reference proteome</keyword>
<evidence type="ECO:0000256" key="1">
    <source>
        <dbReference type="SAM" id="SignalP"/>
    </source>
</evidence>
<reference evidence="2 3" key="1">
    <citation type="journal article" date="2014" name="Antonie Van Leeuwenhoek">
        <title>Hyphomonas beringensis sp. nov. and Hyphomonas chukchiensis sp. nov., isolated from surface seawater of the Bering Sea and Chukchi Sea.</title>
        <authorList>
            <person name="Li C."/>
            <person name="Lai Q."/>
            <person name="Li G."/>
            <person name="Dong C."/>
            <person name="Wang J."/>
            <person name="Liao Y."/>
            <person name="Shao Z."/>
        </authorList>
    </citation>
    <scope>NUCLEOTIDE SEQUENCE [LARGE SCALE GENOMIC DNA]</scope>
    <source>
        <strain evidence="2 3">25B14_1</strain>
    </source>
</reference>
<dbReference type="PATRIC" id="fig|1280946.3.peg.1566"/>
<sequence>MKRLLLVLFEMFGAGVADADPVVLERGQVWTFADAPADTARIIIGDVEPFGPVGPDGLTAVSVSIIGLPPTGYGQVIHHLPFSEAALRPALLELESSGASLAPDYTGGYTTWKNAVDAGEAGIFTLTPAEVITHISGIIGNAH</sequence>
<dbReference type="AlphaFoldDB" id="A0A062UBI9"/>
<gene>
    <name evidence="2" type="ORF">HY29_02460</name>
</gene>
<dbReference type="STRING" id="1280946.HY29_02460"/>
<accession>A0A062UBI9</accession>
<protein>
    <submittedName>
        <fullName evidence="2">Uncharacterized protein</fullName>
    </submittedName>
</protein>
<evidence type="ECO:0000313" key="3">
    <source>
        <dbReference type="Proteomes" id="UP000027037"/>
    </source>
</evidence>
<name>A0A062UBI9_9PROT</name>
<dbReference type="EMBL" id="AWFF01000032">
    <property type="protein sequence ID" value="KCZ55093.1"/>
    <property type="molecule type" value="Genomic_DNA"/>
</dbReference>
<feature type="signal peptide" evidence="1">
    <location>
        <begin position="1"/>
        <end position="19"/>
    </location>
</feature>
<keyword evidence="1" id="KW-0732">Signal</keyword>
<feature type="chain" id="PRO_5001614376" evidence="1">
    <location>
        <begin position="20"/>
        <end position="143"/>
    </location>
</feature>
<organism evidence="2 3">
    <name type="scientific">Hyphomonas beringensis</name>
    <dbReference type="NCBI Taxonomy" id="1280946"/>
    <lineage>
        <taxon>Bacteria</taxon>
        <taxon>Pseudomonadati</taxon>
        <taxon>Pseudomonadota</taxon>
        <taxon>Alphaproteobacteria</taxon>
        <taxon>Hyphomonadales</taxon>
        <taxon>Hyphomonadaceae</taxon>
        <taxon>Hyphomonas</taxon>
    </lineage>
</organism>
<comment type="caution">
    <text evidence="2">The sequence shown here is derived from an EMBL/GenBank/DDBJ whole genome shotgun (WGS) entry which is preliminary data.</text>
</comment>
<dbReference type="eggNOG" id="ENOG5032SJ9">
    <property type="taxonomic scope" value="Bacteria"/>
</dbReference>
<dbReference type="Proteomes" id="UP000027037">
    <property type="component" value="Unassembled WGS sequence"/>
</dbReference>
<dbReference type="OrthoDB" id="66828at2"/>
<dbReference type="RefSeq" id="WP_034795065.1">
    <property type="nucleotide sequence ID" value="NZ_AWFF01000032.1"/>
</dbReference>